<proteinExistence type="predicted"/>
<comment type="caution">
    <text evidence="2">The sequence shown here is derived from an EMBL/GenBank/DDBJ whole genome shotgun (WGS) entry which is preliminary data.</text>
</comment>
<dbReference type="EMBL" id="CAKE01000001">
    <property type="protein sequence ID" value="CCI81074.1"/>
    <property type="molecule type" value="Genomic_DNA"/>
</dbReference>
<dbReference type="AlphaFoldDB" id="I7L906"/>
<keyword evidence="3" id="KW-1185">Reference proteome</keyword>
<organism evidence="2 3">
    <name type="scientific">Lactobacillus hominis DSM 23910 = CRBIP 24.179</name>
    <dbReference type="NCBI Taxonomy" id="1423758"/>
    <lineage>
        <taxon>Bacteria</taxon>
        <taxon>Bacillati</taxon>
        <taxon>Bacillota</taxon>
        <taxon>Bacilli</taxon>
        <taxon>Lactobacillales</taxon>
        <taxon>Lactobacillaceae</taxon>
        <taxon>Lactobacillus</taxon>
    </lineage>
</organism>
<dbReference type="Pfam" id="PF07274">
    <property type="entry name" value="DUF1440"/>
    <property type="match status" value="1"/>
</dbReference>
<evidence type="ECO:0000313" key="3">
    <source>
        <dbReference type="Proteomes" id="UP000009320"/>
    </source>
</evidence>
<feature type="transmembrane region" description="Helical" evidence="1">
    <location>
        <begin position="12"/>
        <end position="34"/>
    </location>
</feature>
<feature type="transmembrane region" description="Helical" evidence="1">
    <location>
        <begin position="77"/>
        <end position="98"/>
    </location>
</feature>
<keyword evidence="1" id="KW-1133">Transmembrane helix</keyword>
<dbReference type="InterPro" id="IPR009898">
    <property type="entry name" value="DUF1440"/>
</dbReference>
<dbReference type="Proteomes" id="UP000009320">
    <property type="component" value="Unassembled WGS sequence"/>
</dbReference>
<evidence type="ECO:0000313" key="2">
    <source>
        <dbReference type="EMBL" id="CCI81074.1"/>
    </source>
</evidence>
<dbReference type="PATRIC" id="fig|1423758.3.peg.168"/>
<evidence type="ECO:0000256" key="1">
    <source>
        <dbReference type="SAM" id="Phobius"/>
    </source>
</evidence>
<name>I7L906_9LACO</name>
<accession>I7L906</accession>
<sequence length="102" mass="11721">MDFSKKASSWHVFGKSVWVGFIAGMISGMVKIGWEKILPPRTLQRDVVNPPQRMLQQMGASYDFTHAYVIYNTNQKVFWVALILHFSFSIFFCMAFDLHGAV</sequence>
<dbReference type="STRING" id="1423758.FC41_GL000164"/>
<dbReference type="eggNOG" id="COG3477">
    <property type="taxonomic scope" value="Bacteria"/>
</dbReference>
<keyword evidence="1" id="KW-0812">Transmembrane</keyword>
<keyword evidence="1" id="KW-0472">Membrane</keyword>
<reference evidence="2 3" key="1">
    <citation type="submission" date="2012-06" db="EMBL/GenBank/DDBJ databases">
        <title>Draft Genome Sequence of Lactobacillus hominis Strain CRBIP 24.179T, isolated from human intestine.</title>
        <authorList>
            <person name="Cousin S."/>
            <person name="Ma L."/>
            <person name="Bizet C."/>
            <person name="Loux V."/>
            <person name="Bouchier C."/>
            <person name="Clermont D."/>
            <person name="Creno S."/>
        </authorList>
    </citation>
    <scope>NUCLEOTIDE SEQUENCE [LARGE SCALE GENOMIC DNA]</scope>
    <source>
        <strain evidence="3">CRBIP 24.179T</strain>
    </source>
</reference>
<protein>
    <submittedName>
        <fullName evidence="2">Integral membrane protein, requirement for acid resistance</fullName>
    </submittedName>
</protein>
<gene>
    <name evidence="2" type="ORF">BN55_03940</name>
</gene>